<organism evidence="1 2">
    <name type="scientific">Jejudonia soesokkakensis</name>
    <dbReference type="NCBI Taxonomy" id="1323432"/>
    <lineage>
        <taxon>Bacteria</taxon>
        <taxon>Pseudomonadati</taxon>
        <taxon>Bacteroidota</taxon>
        <taxon>Flavobacteriia</taxon>
        <taxon>Flavobacteriales</taxon>
        <taxon>Flavobacteriaceae</taxon>
        <taxon>Jejudonia</taxon>
    </lineage>
</organism>
<dbReference type="RefSeq" id="WP_380215804.1">
    <property type="nucleotide sequence ID" value="NZ_JBHTBN010000001.1"/>
</dbReference>
<dbReference type="Proteomes" id="UP001596415">
    <property type="component" value="Unassembled WGS sequence"/>
</dbReference>
<dbReference type="NCBIfam" id="NF033205">
    <property type="entry name" value="IPExxxVDY"/>
    <property type="match status" value="1"/>
</dbReference>
<dbReference type="InterPro" id="IPR047690">
    <property type="entry name" value="IPExxxVDY_fam"/>
</dbReference>
<accession>A0ABW2MQ31</accession>
<sequence length="163" mass="18703">MANHKLILDDDLGEEFSLIAIHCSEEAYKMAYLLNKQLSLQLHRRNVDLDFSENGLDISFPLFEFENHTNYTTYFLVANKHKSAMAHTSSSGSLFGNEIQEEVVTTYLLPEYKKVDFFLKIISERGVVSEKKIVAQLNDIQQIISAYSIHKEAIKSSHNLIFD</sequence>
<protein>
    <submittedName>
        <fullName evidence="1">IPExxxVDY family protein</fullName>
    </submittedName>
</protein>
<evidence type="ECO:0000313" key="2">
    <source>
        <dbReference type="Proteomes" id="UP001596415"/>
    </source>
</evidence>
<proteinExistence type="predicted"/>
<dbReference type="EMBL" id="JBHTBN010000001">
    <property type="protein sequence ID" value="MFC7356247.1"/>
    <property type="molecule type" value="Genomic_DNA"/>
</dbReference>
<evidence type="ECO:0000313" key="1">
    <source>
        <dbReference type="EMBL" id="MFC7356247.1"/>
    </source>
</evidence>
<name>A0ABW2MQ31_9FLAO</name>
<keyword evidence="2" id="KW-1185">Reference proteome</keyword>
<reference evidence="2" key="1">
    <citation type="journal article" date="2019" name="Int. J. Syst. Evol. Microbiol.">
        <title>The Global Catalogue of Microorganisms (GCM) 10K type strain sequencing project: providing services to taxonomists for standard genome sequencing and annotation.</title>
        <authorList>
            <consortium name="The Broad Institute Genomics Platform"/>
            <consortium name="The Broad Institute Genome Sequencing Center for Infectious Disease"/>
            <person name="Wu L."/>
            <person name="Ma J."/>
        </authorList>
    </citation>
    <scope>NUCLEOTIDE SEQUENCE [LARGE SCALE GENOMIC DNA]</scope>
    <source>
        <strain evidence="2">CGMCC 1.16306</strain>
    </source>
</reference>
<gene>
    <name evidence="1" type="ORF">ACFQO1_00995</name>
</gene>
<comment type="caution">
    <text evidence="1">The sequence shown here is derived from an EMBL/GenBank/DDBJ whole genome shotgun (WGS) entry which is preliminary data.</text>
</comment>